<sequence length="2075" mass="227868">MTTAKADLDAIKAAVSSTSTCTPATIVALKELLLAEEAPAVRPKARSATTTTTSRSASSRSKAQSSVEASSKPTLSLKERIALATHVINATVKSLGEAAKPTRPATPAQQLSNEDLARTPSRRRSLQRSISTPLSPIHHRQLNRVATSPVVTTKSGAKAALQTQATRCLATVECARVAFATLRAAKGPIKADQTDFQLEQGIVVLAGKLTGLGLHEQAIKELRTLQKRLDIHAPELEADPNPSVTADKSTVADLLNYHGTVSRASLPIVTACQIQLLKWVAATKKPGHIESLLEYLREAHTNSPLNLLQRQAKENEKETAKAARSMAALSQALLAMAPSVSSAEDAVAVEPRLSASPEVAFELQTLAFRTQLRWWTLAGHKGNVDDELLTPFSRCMRAFVRRHKGDQVSTYESIASAYQEIVTIITSQGRNPGTCSKGPTAAICNILGTTAQTARRYDDAYNWFQKLQIFNAGDVSSVASCSLSARILSVALKRPMLDPSIEQCMTNMIDSLDGALSGTASELNDLFESISLCRRSVVGLLMSNWTSKSSDLPISDSLKGLLKTFVTKYPRFIRRWLGSPPRKDASAKHLLQFDQRRQILAPLMGQILDATLAVVKVDLDAATAKTWLDVDEVLQECLCIIDAIHDPAARTDHLALYTVKISNLYFSKFLRLRKEKEKSKESSKMLLQSLNRSIDAVKDRSPSEKEKGQLSTKLELLADLCKRGGRSEDAIGNLRSICTNMVEAGILSRVAALLGSQPPALAWTSDENAATLSRTLRSIAKLDKSWNDWTFFLPEMERAAVVEHLLHITRKGPGSGEPLKLHDPAMAALLRLYSLERFPLRRLRTLLFLFSQSLDSSVELENVTSQIEEVLESVRKGQLAEDSHLIQFSEHLQAYHATLSSMADLNAFPSQGLRDALATWRSQLSSCLTRDDLLNLIDDPEGVLEHLKSMSELANLRGEVQMQLTLSELCIALSKLWEGSSADKLVTHQNNLVSQYVGIGLYAQAAITLKETEEIISQHPEISHRLVAEFHLSQAEYLAGIGRSDEAGSHLVHVNRLSGISGSGETKFQYSLRLPWSYHVQSLVALQTGDVSQALSSIKAGIRMFTHDWNKLEGFVKGDTDASDSSILSKTSNGISDTTKILDFMGPRFWALAPSFLRSLLQISAVYAHIGMYQETLYYAEYAGRIAEGTKSTLYRAQVATWTGTIYSKACKLDKAAALLVQAKHYIPDDICAVRVRLASELAGFYRDLGEEETSAEYFRIAEETAQRLNEMQKAGVAEEQQEVKKAVARTTAAVKTTRGTRAATRTTTTTAARATRRAAATKPKSTASVPTSDVPQDLYRSSLTASVALSRALSFVQQRDWEAALTSLAAVRDMPKLLSTLSQEQIITATSLIGQSMELMIKDPVFSVMQDSTISFPATSAASAKAAMERLSPAKSPPAKSRVTTVARKGAKESSPVPLFANALVRAQELLLEAHSTGMTTSDSAMVHRISALLQSTVIMLSATSATRAMTGSSPAFATVAAELARNVVWKRELMALKATSTPVPYKKATAPRRSSLGLVSDMTRLQTSYIEMLPKNWSVISMSLSDNRHDLYITKFQSGHSPFVLRLPLERANSRDVDSGIFNFEHGHEELLDIIKHANETCHSAKNFHVKGERTAWWEEREALDERLKELLETIEGTWLGGFKGIFSQHHRRPDLLARFQKSFQKILDGCLPSRNNRMAHGKKPAKSHGVVLDPRILDLFIGLGDPSEPTNDFDEALNDLLYFVVDILQFHGERNAYDEIDFDAMVVETYDALRGYYAALNRGFGREDGAHTILVLDKALHAFPWESMPCMDGLAISRVPSLAYLRRVLTEANKPSTEHQAAGHYVSASKGTYVLNPSSDLKNTQKFFQSPFASQLPSWTSHVNRVPTESDFESALSDSDIFLYFGHGSGAQYVRSSRIRSLERCRPAAFLMGCSSAALSTAGTFECHGPVWNHLVAGCPAVVGTLWDVTDRDIDRFAGRAFEEWGLFEKGTFQDEKKQGRAAKNGVMSVDVSLTEAVARARQVCRFRYLNAAAVVQYGIPVYISQEGERGP</sequence>
<evidence type="ECO:0000256" key="1">
    <source>
        <dbReference type="ARBA" id="ARBA00000451"/>
    </source>
</evidence>
<feature type="region of interest" description="Disordered" evidence="5">
    <location>
        <begin position="1290"/>
        <end position="1334"/>
    </location>
</feature>
<dbReference type="GO" id="GO:0072686">
    <property type="term" value="C:mitotic spindle"/>
    <property type="evidence" value="ECO:0007669"/>
    <property type="project" value="TreeGrafter"/>
</dbReference>
<reference evidence="7" key="1">
    <citation type="submission" date="2022-10" db="EMBL/GenBank/DDBJ databases">
        <title>Determination and structural analysis of whole genome sequence of Sarocladium strictum F4-1.</title>
        <authorList>
            <person name="Hu L."/>
            <person name="Jiang Y."/>
        </authorList>
    </citation>
    <scope>NUCLEOTIDE SEQUENCE</scope>
    <source>
        <strain evidence="7">F4-1</strain>
    </source>
</reference>
<proteinExistence type="predicted"/>
<dbReference type="GO" id="GO:0004197">
    <property type="term" value="F:cysteine-type endopeptidase activity"/>
    <property type="evidence" value="ECO:0007669"/>
    <property type="project" value="InterPro"/>
</dbReference>
<evidence type="ECO:0000256" key="2">
    <source>
        <dbReference type="ARBA" id="ARBA00012489"/>
    </source>
</evidence>
<dbReference type="GO" id="GO:0005634">
    <property type="term" value="C:nucleus"/>
    <property type="evidence" value="ECO:0007669"/>
    <property type="project" value="InterPro"/>
</dbReference>
<dbReference type="GO" id="GO:0006508">
    <property type="term" value="P:proteolysis"/>
    <property type="evidence" value="ECO:0007669"/>
    <property type="project" value="InterPro"/>
</dbReference>
<evidence type="ECO:0000313" key="7">
    <source>
        <dbReference type="EMBL" id="KAK0386289.1"/>
    </source>
</evidence>
<dbReference type="GO" id="GO:0005737">
    <property type="term" value="C:cytoplasm"/>
    <property type="evidence" value="ECO:0007669"/>
    <property type="project" value="TreeGrafter"/>
</dbReference>
<keyword evidence="8" id="KW-1185">Reference proteome</keyword>
<comment type="catalytic activity">
    <reaction evidence="1">
        <text>All bonds known to be hydrolyzed by this endopeptidase have arginine in P1 and an acidic residue in P4. P6 is often occupied by an acidic residue or by a hydroxy-amino-acid residue, the phosphorylation of which enhances cleavage.</text>
        <dbReference type="EC" id="3.4.22.49"/>
    </reaction>
</comment>
<feature type="domain" description="Peptidase C50" evidence="6">
    <location>
        <begin position="1871"/>
        <end position="1968"/>
    </location>
</feature>
<keyword evidence="4" id="KW-0159">Chromosome partition</keyword>
<evidence type="ECO:0000256" key="4">
    <source>
        <dbReference type="ARBA" id="ARBA00022829"/>
    </source>
</evidence>
<dbReference type="Pfam" id="PF03568">
    <property type="entry name" value="Separin_C"/>
    <property type="match status" value="1"/>
</dbReference>
<comment type="caution">
    <text evidence="7">The sequence shown here is derived from an EMBL/GenBank/DDBJ whole genome shotgun (WGS) entry which is preliminary data.</text>
</comment>
<feature type="region of interest" description="Disordered" evidence="5">
    <location>
        <begin position="39"/>
        <end position="74"/>
    </location>
</feature>
<evidence type="ECO:0000256" key="5">
    <source>
        <dbReference type="SAM" id="MobiDB-lite"/>
    </source>
</evidence>
<dbReference type="PROSITE" id="PS51700">
    <property type="entry name" value="SEPARIN"/>
    <property type="match status" value="1"/>
</dbReference>
<dbReference type="GO" id="GO:0051307">
    <property type="term" value="P:meiotic chromosome separation"/>
    <property type="evidence" value="ECO:0007669"/>
    <property type="project" value="TreeGrafter"/>
</dbReference>
<name>A0AA39GGW2_SARSR</name>
<dbReference type="InterPro" id="IPR030397">
    <property type="entry name" value="SEPARIN_core_dom"/>
</dbReference>
<dbReference type="EMBL" id="JAPDFR010000005">
    <property type="protein sequence ID" value="KAK0386289.1"/>
    <property type="molecule type" value="Genomic_DNA"/>
</dbReference>
<evidence type="ECO:0000313" key="8">
    <source>
        <dbReference type="Proteomes" id="UP001175261"/>
    </source>
</evidence>
<dbReference type="EC" id="3.4.22.49" evidence="2"/>
<feature type="compositionally biased region" description="Low complexity" evidence="5">
    <location>
        <begin position="1290"/>
        <end position="1323"/>
    </location>
</feature>
<dbReference type="PANTHER" id="PTHR12792">
    <property type="entry name" value="EXTRA SPINDLE POLES 1-RELATED"/>
    <property type="match status" value="1"/>
</dbReference>
<feature type="compositionally biased region" description="Polar residues" evidence="5">
    <location>
        <begin position="1324"/>
        <end position="1334"/>
    </location>
</feature>
<dbReference type="InterPro" id="IPR005314">
    <property type="entry name" value="Peptidase_C50"/>
</dbReference>
<dbReference type="PANTHER" id="PTHR12792:SF0">
    <property type="entry name" value="SEPARIN"/>
    <property type="match status" value="1"/>
</dbReference>
<keyword evidence="3" id="KW-0378">Hydrolase</keyword>
<protein>
    <recommendedName>
        <fullName evidence="2">separase</fullName>
        <ecNumber evidence="2">3.4.22.49</ecNumber>
    </recommendedName>
</protein>
<organism evidence="7 8">
    <name type="scientific">Sarocladium strictum</name>
    <name type="common">Black bundle disease fungus</name>
    <name type="synonym">Acremonium strictum</name>
    <dbReference type="NCBI Taxonomy" id="5046"/>
    <lineage>
        <taxon>Eukaryota</taxon>
        <taxon>Fungi</taxon>
        <taxon>Dikarya</taxon>
        <taxon>Ascomycota</taxon>
        <taxon>Pezizomycotina</taxon>
        <taxon>Sordariomycetes</taxon>
        <taxon>Hypocreomycetidae</taxon>
        <taxon>Hypocreales</taxon>
        <taxon>Sarocladiaceae</taxon>
        <taxon>Sarocladium</taxon>
    </lineage>
</organism>
<evidence type="ECO:0000259" key="6">
    <source>
        <dbReference type="PROSITE" id="PS51700"/>
    </source>
</evidence>
<dbReference type="SUPFAM" id="SSF48452">
    <property type="entry name" value="TPR-like"/>
    <property type="match status" value="1"/>
</dbReference>
<dbReference type="Proteomes" id="UP001175261">
    <property type="component" value="Unassembled WGS sequence"/>
</dbReference>
<dbReference type="GO" id="GO:0044732">
    <property type="term" value="C:mitotic spindle pole body"/>
    <property type="evidence" value="ECO:0007669"/>
    <property type="project" value="TreeGrafter"/>
</dbReference>
<feature type="region of interest" description="Disordered" evidence="5">
    <location>
        <begin position="95"/>
        <end position="132"/>
    </location>
</feature>
<dbReference type="Gene3D" id="1.25.40.10">
    <property type="entry name" value="Tetratricopeptide repeat domain"/>
    <property type="match status" value="1"/>
</dbReference>
<gene>
    <name evidence="7" type="ORF">NLU13_6126</name>
</gene>
<accession>A0AA39GGW2</accession>
<dbReference type="InterPro" id="IPR011990">
    <property type="entry name" value="TPR-like_helical_dom_sf"/>
</dbReference>
<evidence type="ECO:0000256" key="3">
    <source>
        <dbReference type="ARBA" id="ARBA00022801"/>
    </source>
</evidence>
<feature type="compositionally biased region" description="Low complexity" evidence="5">
    <location>
        <begin position="39"/>
        <end position="72"/>
    </location>
</feature>